<name>A0A9Q0USC1_SALPP</name>
<sequence>MPPWESPRRGFHAEGLEGTLDSRKEGSTLSRDVLSCSSAGVTEPKIYQLWSLAPSLGS</sequence>
<gene>
    <name evidence="2" type="ORF">OIU79_002109</name>
</gene>
<dbReference type="EMBL" id="JAPFFK010000011">
    <property type="protein sequence ID" value="KAJ6734965.1"/>
    <property type="molecule type" value="Genomic_DNA"/>
</dbReference>
<feature type="region of interest" description="Disordered" evidence="1">
    <location>
        <begin position="1"/>
        <end position="29"/>
    </location>
</feature>
<dbReference type="Proteomes" id="UP001151532">
    <property type="component" value="Chromosome 17"/>
</dbReference>
<feature type="compositionally biased region" description="Basic and acidic residues" evidence="1">
    <location>
        <begin position="1"/>
        <end position="26"/>
    </location>
</feature>
<keyword evidence="3" id="KW-1185">Reference proteome</keyword>
<organism evidence="2 3">
    <name type="scientific">Salix purpurea</name>
    <name type="common">Purple osier willow</name>
    <dbReference type="NCBI Taxonomy" id="77065"/>
    <lineage>
        <taxon>Eukaryota</taxon>
        <taxon>Viridiplantae</taxon>
        <taxon>Streptophyta</taxon>
        <taxon>Embryophyta</taxon>
        <taxon>Tracheophyta</taxon>
        <taxon>Spermatophyta</taxon>
        <taxon>Magnoliopsida</taxon>
        <taxon>eudicotyledons</taxon>
        <taxon>Gunneridae</taxon>
        <taxon>Pentapetalae</taxon>
        <taxon>rosids</taxon>
        <taxon>fabids</taxon>
        <taxon>Malpighiales</taxon>
        <taxon>Salicaceae</taxon>
        <taxon>Saliceae</taxon>
        <taxon>Salix</taxon>
    </lineage>
</organism>
<reference evidence="2" key="1">
    <citation type="submission" date="2022-11" db="EMBL/GenBank/DDBJ databases">
        <authorList>
            <person name="Hyden B.L."/>
            <person name="Feng K."/>
            <person name="Yates T."/>
            <person name="Jawdy S."/>
            <person name="Smart L.B."/>
            <person name="Muchero W."/>
        </authorList>
    </citation>
    <scope>NUCLEOTIDE SEQUENCE</scope>
    <source>
        <tissue evidence="2">Shoot tip</tissue>
    </source>
</reference>
<evidence type="ECO:0000256" key="1">
    <source>
        <dbReference type="SAM" id="MobiDB-lite"/>
    </source>
</evidence>
<protein>
    <submittedName>
        <fullName evidence="2">Uncharacterized protein</fullName>
    </submittedName>
</protein>
<reference evidence="2" key="2">
    <citation type="journal article" date="2023" name="Int. J. Mol. Sci.">
        <title>De Novo Assembly and Annotation of 11 Diverse Shrub Willow (Salix) Genomes Reveals Novel Gene Organization in Sex-Linked Regions.</title>
        <authorList>
            <person name="Hyden B."/>
            <person name="Feng K."/>
            <person name="Yates T.B."/>
            <person name="Jawdy S."/>
            <person name="Cereghino C."/>
            <person name="Smart L.B."/>
            <person name="Muchero W."/>
        </authorList>
    </citation>
    <scope>NUCLEOTIDE SEQUENCE</scope>
    <source>
        <tissue evidence="2">Shoot tip</tissue>
    </source>
</reference>
<comment type="caution">
    <text evidence="2">The sequence shown here is derived from an EMBL/GenBank/DDBJ whole genome shotgun (WGS) entry which is preliminary data.</text>
</comment>
<accession>A0A9Q0USC1</accession>
<evidence type="ECO:0000313" key="3">
    <source>
        <dbReference type="Proteomes" id="UP001151532"/>
    </source>
</evidence>
<evidence type="ECO:0000313" key="2">
    <source>
        <dbReference type="EMBL" id="KAJ6734965.1"/>
    </source>
</evidence>
<dbReference type="AlphaFoldDB" id="A0A9Q0USC1"/>
<proteinExistence type="predicted"/>